<dbReference type="GO" id="GO:0046872">
    <property type="term" value="F:metal ion binding"/>
    <property type="evidence" value="ECO:0007669"/>
    <property type="project" value="UniProtKB-KW"/>
</dbReference>
<dbReference type="CDD" id="cd08662">
    <property type="entry name" value="M13"/>
    <property type="match status" value="1"/>
</dbReference>
<dbReference type="OrthoDB" id="6475849at2759"/>
<evidence type="ECO:0000256" key="5">
    <source>
        <dbReference type="ARBA" id="ARBA00022833"/>
    </source>
</evidence>
<protein>
    <submittedName>
        <fullName evidence="9">ECE1 protein</fullName>
    </submittedName>
</protein>
<accession>A0A8J9YPA9</accession>
<dbReference type="Pfam" id="PF01431">
    <property type="entry name" value="Peptidase_M13"/>
    <property type="match status" value="1"/>
</dbReference>
<dbReference type="InterPro" id="IPR000718">
    <property type="entry name" value="Peptidase_M13"/>
</dbReference>
<keyword evidence="3" id="KW-0479">Metal-binding</keyword>
<evidence type="ECO:0000313" key="10">
    <source>
        <dbReference type="Proteomes" id="UP000838412"/>
    </source>
</evidence>
<evidence type="ECO:0000256" key="6">
    <source>
        <dbReference type="ARBA" id="ARBA00023049"/>
    </source>
</evidence>
<dbReference type="Gene3D" id="1.10.1380.10">
    <property type="entry name" value="Neutral endopeptidase , domain2"/>
    <property type="match status" value="1"/>
</dbReference>
<organism evidence="9 10">
    <name type="scientific">Branchiostoma lanceolatum</name>
    <name type="common">Common lancelet</name>
    <name type="synonym">Amphioxus lanceolatum</name>
    <dbReference type="NCBI Taxonomy" id="7740"/>
    <lineage>
        <taxon>Eukaryota</taxon>
        <taxon>Metazoa</taxon>
        <taxon>Chordata</taxon>
        <taxon>Cephalochordata</taxon>
        <taxon>Leptocardii</taxon>
        <taxon>Amphioxiformes</taxon>
        <taxon>Branchiostomatidae</taxon>
        <taxon>Branchiostoma</taxon>
    </lineage>
</organism>
<keyword evidence="5" id="KW-0862">Zinc</keyword>
<dbReference type="InterPro" id="IPR024079">
    <property type="entry name" value="MetalloPept_cat_dom_sf"/>
</dbReference>
<evidence type="ECO:0000256" key="2">
    <source>
        <dbReference type="ARBA" id="ARBA00022670"/>
    </source>
</evidence>
<comment type="cofactor">
    <cofactor evidence="1">
        <name>Zn(2+)</name>
        <dbReference type="ChEBI" id="CHEBI:29105"/>
    </cofactor>
</comment>
<dbReference type="Proteomes" id="UP000838412">
    <property type="component" value="Chromosome 1"/>
</dbReference>
<keyword evidence="4" id="KW-0378">Hydrolase</keyword>
<dbReference type="GO" id="GO:0016485">
    <property type="term" value="P:protein processing"/>
    <property type="evidence" value="ECO:0007669"/>
    <property type="project" value="TreeGrafter"/>
</dbReference>
<dbReference type="EMBL" id="OV696686">
    <property type="protein sequence ID" value="CAH1233092.1"/>
    <property type="molecule type" value="Genomic_DNA"/>
</dbReference>
<reference evidence="9" key="1">
    <citation type="submission" date="2022-01" db="EMBL/GenBank/DDBJ databases">
        <authorList>
            <person name="Braso-Vives M."/>
        </authorList>
    </citation>
    <scope>NUCLEOTIDE SEQUENCE</scope>
</reference>
<proteinExistence type="predicted"/>
<feature type="domain" description="Peptidase M13 N-terminal" evidence="8">
    <location>
        <begin position="9"/>
        <end position="349"/>
    </location>
</feature>
<gene>
    <name evidence="9" type="primary">ECE1</name>
    <name evidence="9" type="ORF">BLAG_LOCUS1950</name>
</gene>
<evidence type="ECO:0000259" key="8">
    <source>
        <dbReference type="Pfam" id="PF05649"/>
    </source>
</evidence>
<evidence type="ECO:0000256" key="4">
    <source>
        <dbReference type="ARBA" id="ARBA00022801"/>
    </source>
</evidence>
<keyword evidence="2" id="KW-0645">Protease</keyword>
<dbReference type="Pfam" id="PF05649">
    <property type="entry name" value="Peptidase_M13_N"/>
    <property type="match status" value="1"/>
</dbReference>
<dbReference type="InterPro" id="IPR018497">
    <property type="entry name" value="Peptidase_M13_C"/>
</dbReference>
<dbReference type="PANTHER" id="PTHR11733:SF195">
    <property type="entry name" value="ENDOTHELIN-CONVERTING ENZYME-LIKE 1"/>
    <property type="match status" value="1"/>
</dbReference>
<dbReference type="InterPro" id="IPR042089">
    <property type="entry name" value="Peptidase_M13_dom_2"/>
</dbReference>
<keyword evidence="10" id="KW-1185">Reference proteome</keyword>
<sequence length="615" mass="71355">MFCTSFTLQVKTFYKACVDEFENTKQRGRPLLKVVSDLDGWYVLGNQPGAADTWDRNTALKSIQLDYWVTTWFRIYLNRDFEDPKQIIVQIDQAGMTLPSSCYLAPDNCAERLDAYRNYLKTVAVLLARDYDVNDTQVISRILTFVEDVIDFETMIANITRSAQRPSSPAQRDNKISLSELSSQTQMNWQDFFQYLFPSAAVSGDFEVVLYEKDYVQKVGQYIASFGPKQRKYHNYLMWRLIQQYVLELSSDYVHTYRIFYEAVRGTSEFPEKWKICFEMTHQRLRWALSSLYVRDHFADDSKDKAEEVAVRVKKVTSDGLSQLGWMDTDTQAKANTKIQALVDQIGYPDWLMNVEKMSLYYSGLDVNATDHFGNAIRTAAFEKNLWDRRLSNQVLRTEWDIDVYGVIAHYLYHWNELLFPAGLLQFPVFESTMPRWMAYGAMGSILGQEIINSVDEFGARFDSRGRRDDWWTNKTKQDYSQRRACVSDFWSGFSINVFDTEVPIVGTRVAQNLIGEMGGVRQAFYAYRDWVKEAGEEQMVSSLGITADQAFFIAYAQTNCAVNTPAADYRWVQGFNVPQNLRVQGTLAHLQEFQDTFQCRPGDQMYKEDRCDVF</sequence>
<dbReference type="GO" id="GO:0004222">
    <property type="term" value="F:metalloendopeptidase activity"/>
    <property type="evidence" value="ECO:0007669"/>
    <property type="project" value="InterPro"/>
</dbReference>
<dbReference type="GO" id="GO:0005886">
    <property type="term" value="C:plasma membrane"/>
    <property type="evidence" value="ECO:0007669"/>
    <property type="project" value="TreeGrafter"/>
</dbReference>
<dbReference type="PANTHER" id="PTHR11733">
    <property type="entry name" value="ZINC METALLOPROTEASE FAMILY M13 NEPRILYSIN-RELATED"/>
    <property type="match status" value="1"/>
</dbReference>
<dbReference type="Gene3D" id="3.40.390.10">
    <property type="entry name" value="Collagenase (Catalytic Domain)"/>
    <property type="match status" value="1"/>
</dbReference>
<dbReference type="InterPro" id="IPR008753">
    <property type="entry name" value="Peptidase_M13_N"/>
</dbReference>
<evidence type="ECO:0000313" key="9">
    <source>
        <dbReference type="EMBL" id="CAH1233092.1"/>
    </source>
</evidence>
<dbReference type="PRINTS" id="PR00786">
    <property type="entry name" value="NEPRILYSIN"/>
</dbReference>
<name>A0A8J9YPA9_BRALA</name>
<evidence type="ECO:0000256" key="1">
    <source>
        <dbReference type="ARBA" id="ARBA00001947"/>
    </source>
</evidence>
<feature type="domain" description="Peptidase M13 C-terminal" evidence="7">
    <location>
        <begin position="409"/>
        <end position="614"/>
    </location>
</feature>
<evidence type="ECO:0000259" key="7">
    <source>
        <dbReference type="Pfam" id="PF01431"/>
    </source>
</evidence>
<dbReference type="AlphaFoldDB" id="A0A8J9YPA9"/>
<dbReference type="SUPFAM" id="SSF55486">
    <property type="entry name" value="Metalloproteases ('zincins'), catalytic domain"/>
    <property type="match status" value="1"/>
</dbReference>
<evidence type="ECO:0000256" key="3">
    <source>
        <dbReference type="ARBA" id="ARBA00022723"/>
    </source>
</evidence>
<keyword evidence="6" id="KW-0482">Metalloprotease</keyword>